<dbReference type="PROSITE" id="PS50222">
    <property type="entry name" value="EF_HAND_2"/>
    <property type="match status" value="2"/>
</dbReference>
<dbReference type="InterPro" id="IPR001611">
    <property type="entry name" value="Leu-rich_rpt"/>
</dbReference>
<evidence type="ECO:0000259" key="3">
    <source>
        <dbReference type="PROSITE" id="PS50222"/>
    </source>
</evidence>
<dbReference type="InterPro" id="IPR032675">
    <property type="entry name" value="LRR_dom_sf"/>
</dbReference>
<protein>
    <recommendedName>
        <fullName evidence="3">EF-hand domain-containing protein</fullName>
    </recommendedName>
</protein>
<sequence>MTTVDTLPDAVGWCPEDDEDDSERQKTPEQPEQEPEPEPDPEVVACISRYSALCRQLGVRPSKRFIKQIGRGIVCLCSEQFDRKEMRAICTTLMSHGCSCIYSFDLSGNTLGLHEIGYLTQLLEQNSGIRRLTLSNNCVSRDCIKAITQMIVHTNTVDTLNLSCNNITDYESKYIANLMKEATELRELSLSHNELRDEGGANIGKAMANNSSIEELDLSWNHLRCKGAEKICMGLSNNMTMTTLNLAWNGFGYEGCVALARALHVNRTLVELDLTSNRIHTPALLELTKGLVLNNTLEILKLGSNPIPSVATTPFLSRLKAAPHMALTILDLSAAVKPTPRRGDARRCRRPSAPPATSQDVVPAQKIIVDTDFEPMVADIREFRPNFCVIYDHSLPINKDKFKKDFDPKVVLNVDPVRLLYYTKKNLRIIDFFNKIDKDRNYTLSRDEIRKAMEGDHITLSSSALDTIMDYIDVNKDGEIDLKEFSEAERRFKRMTHQTLKKKEEQAKKDEAAGKLLSPLSFSTTYKPDVAKVMLESTLPANGSAPTSPPAKPPGAKPVVKPVRILEFSEAERRFKRMTHQTLKKKEEQAKKDEAAGKLLSPLSFSTTYKPDVAKVMLESTLPANGSAPTSPPAKPPGAKPVVKPVRILLPKSRSPSTP</sequence>
<feature type="compositionally biased region" description="Pro residues" evidence="2">
    <location>
        <begin position="630"/>
        <end position="639"/>
    </location>
</feature>
<dbReference type="Pfam" id="PF13516">
    <property type="entry name" value="LRR_6"/>
    <property type="match status" value="4"/>
</dbReference>
<comment type="caution">
    <text evidence="4">The sequence shown here is derived from an EMBL/GenBank/DDBJ whole genome shotgun (WGS) entry which is preliminary data.</text>
</comment>
<dbReference type="EMBL" id="JAODUO010000017">
    <property type="protein sequence ID" value="KAK2193080.1"/>
    <property type="molecule type" value="Genomic_DNA"/>
</dbReference>
<dbReference type="InterPro" id="IPR011992">
    <property type="entry name" value="EF-hand-dom_pair"/>
</dbReference>
<evidence type="ECO:0000256" key="1">
    <source>
        <dbReference type="ARBA" id="ARBA00022837"/>
    </source>
</evidence>
<feature type="region of interest" description="Disordered" evidence="2">
    <location>
        <begin position="1"/>
        <end position="41"/>
    </location>
</feature>
<reference evidence="4" key="1">
    <citation type="journal article" date="2023" name="Mol. Biol. Evol.">
        <title>Third-Generation Sequencing Reveals the Adaptive Role of the Epigenome in Three Deep-Sea Polychaetes.</title>
        <authorList>
            <person name="Perez M."/>
            <person name="Aroh O."/>
            <person name="Sun Y."/>
            <person name="Lan Y."/>
            <person name="Juniper S.K."/>
            <person name="Young C.R."/>
            <person name="Angers B."/>
            <person name="Qian P.Y."/>
        </authorList>
    </citation>
    <scope>NUCLEOTIDE SEQUENCE</scope>
    <source>
        <strain evidence="4">R07B-5</strain>
    </source>
</reference>
<feature type="compositionally biased region" description="Acidic residues" evidence="2">
    <location>
        <begin position="31"/>
        <end position="41"/>
    </location>
</feature>
<feature type="domain" description="EF-hand" evidence="3">
    <location>
        <begin position="460"/>
        <end position="495"/>
    </location>
</feature>
<proteinExistence type="predicted"/>
<dbReference type="Gene3D" id="3.80.10.10">
    <property type="entry name" value="Ribonuclease Inhibitor"/>
    <property type="match status" value="2"/>
</dbReference>
<dbReference type="SMART" id="SM00368">
    <property type="entry name" value="LRR_RI"/>
    <property type="match status" value="6"/>
</dbReference>
<dbReference type="CDD" id="cd00051">
    <property type="entry name" value="EFh"/>
    <property type="match status" value="1"/>
</dbReference>
<dbReference type="PANTHER" id="PTHR24114">
    <property type="entry name" value="LEUCINE RICH REPEAT FAMILY PROTEIN"/>
    <property type="match status" value="1"/>
</dbReference>
<feature type="domain" description="EF-hand" evidence="3">
    <location>
        <begin position="424"/>
        <end position="459"/>
    </location>
</feature>
<dbReference type="SUPFAM" id="SSF47473">
    <property type="entry name" value="EF-hand"/>
    <property type="match status" value="1"/>
</dbReference>
<accession>A0AAD9PEB9</accession>
<dbReference type="SUPFAM" id="SSF52047">
    <property type="entry name" value="RNI-like"/>
    <property type="match status" value="1"/>
</dbReference>
<feature type="region of interest" description="Disordered" evidence="2">
    <location>
        <begin position="622"/>
        <end position="659"/>
    </location>
</feature>
<evidence type="ECO:0000256" key="2">
    <source>
        <dbReference type="SAM" id="MobiDB-lite"/>
    </source>
</evidence>
<feature type="region of interest" description="Disordered" evidence="2">
    <location>
        <begin position="339"/>
        <end position="358"/>
    </location>
</feature>
<dbReference type="AlphaFoldDB" id="A0AAD9PEB9"/>
<gene>
    <name evidence="4" type="ORF">NP493_17g04024</name>
</gene>
<keyword evidence="5" id="KW-1185">Reference proteome</keyword>
<dbReference type="PANTHER" id="PTHR24114:SF50">
    <property type="entry name" value="RNI-LIKE PROTEIN"/>
    <property type="match status" value="1"/>
</dbReference>
<dbReference type="InterPro" id="IPR002048">
    <property type="entry name" value="EF_hand_dom"/>
</dbReference>
<evidence type="ECO:0000313" key="5">
    <source>
        <dbReference type="Proteomes" id="UP001209878"/>
    </source>
</evidence>
<evidence type="ECO:0000313" key="4">
    <source>
        <dbReference type="EMBL" id="KAK2193080.1"/>
    </source>
</evidence>
<dbReference type="Pfam" id="PF13499">
    <property type="entry name" value="EF-hand_7"/>
    <property type="match status" value="1"/>
</dbReference>
<organism evidence="4 5">
    <name type="scientific">Ridgeia piscesae</name>
    <name type="common">Tubeworm</name>
    <dbReference type="NCBI Taxonomy" id="27915"/>
    <lineage>
        <taxon>Eukaryota</taxon>
        <taxon>Metazoa</taxon>
        <taxon>Spiralia</taxon>
        <taxon>Lophotrochozoa</taxon>
        <taxon>Annelida</taxon>
        <taxon>Polychaeta</taxon>
        <taxon>Sedentaria</taxon>
        <taxon>Canalipalpata</taxon>
        <taxon>Sabellida</taxon>
        <taxon>Siboglinidae</taxon>
        <taxon>Ridgeia</taxon>
    </lineage>
</organism>
<dbReference type="GO" id="GO:0005509">
    <property type="term" value="F:calcium ion binding"/>
    <property type="evidence" value="ECO:0007669"/>
    <property type="project" value="InterPro"/>
</dbReference>
<dbReference type="PROSITE" id="PS00018">
    <property type="entry name" value="EF_HAND_1"/>
    <property type="match status" value="1"/>
</dbReference>
<keyword evidence="1" id="KW-0106">Calcium</keyword>
<dbReference type="Proteomes" id="UP001209878">
    <property type="component" value="Unassembled WGS sequence"/>
</dbReference>
<dbReference type="InterPro" id="IPR018247">
    <property type="entry name" value="EF_Hand_1_Ca_BS"/>
</dbReference>
<name>A0AAD9PEB9_RIDPI</name>
<dbReference type="InterPro" id="IPR052394">
    <property type="entry name" value="LRR-containing"/>
</dbReference>
<dbReference type="Gene3D" id="1.10.238.10">
    <property type="entry name" value="EF-hand"/>
    <property type="match status" value="1"/>
</dbReference>
<dbReference type="SMART" id="SM00054">
    <property type="entry name" value="EFh"/>
    <property type="match status" value="2"/>
</dbReference>